<dbReference type="Proteomes" id="UP000651057">
    <property type="component" value="Unassembled WGS sequence"/>
</dbReference>
<evidence type="ECO:0000313" key="2">
    <source>
        <dbReference type="Proteomes" id="UP000651057"/>
    </source>
</evidence>
<reference evidence="1" key="1">
    <citation type="submission" date="2021-01" db="EMBL/GenBank/DDBJ databases">
        <authorList>
            <person name="Zhong Y.L."/>
        </authorList>
    </citation>
    <scope>NUCLEOTIDE SEQUENCE</scope>
    <source>
        <strain evidence="1">KCTC 23302</strain>
    </source>
</reference>
<name>A0A937A7Z7_9FLAO</name>
<evidence type="ECO:0000313" key="1">
    <source>
        <dbReference type="EMBL" id="MBL0685909.1"/>
    </source>
</evidence>
<keyword evidence="2" id="KW-1185">Reference proteome</keyword>
<dbReference type="RefSeq" id="WP_201924376.1">
    <property type="nucleotide sequence ID" value="NZ_BAABAX010000024.1"/>
</dbReference>
<proteinExistence type="predicted"/>
<comment type="caution">
    <text evidence="1">The sequence shown here is derived from an EMBL/GenBank/DDBJ whole genome shotgun (WGS) entry which is preliminary data.</text>
</comment>
<sequence length="59" mass="6670">MKAINNPKAKLTLDKLRITKLDNLDLIKGGVQGNQNRVNFQIKSDTFVREICNVGEDLK</sequence>
<gene>
    <name evidence="1" type="ORF">JJQ60_20435</name>
</gene>
<accession>A0A937A7Z7</accession>
<dbReference type="EMBL" id="JAERQJ010000014">
    <property type="protein sequence ID" value="MBL0685909.1"/>
    <property type="molecule type" value="Genomic_DNA"/>
</dbReference>
<protein>
    <submittedName>
        <fullName evidence="1">Uncharacterized protein</fullName>
    </submittedName>
</protein>
<dbReference type="AlphaFoldDB" id="A0A937A7Z7"/>
<organism evidence="1 2">
    <name type="scientific">Aquimarina mytili</name>
    <dbReference type="NCBI Taxonomy" id="874423"/>
    <lineage>
        <taxon>Bacteria</taxon>
        <taxon>Pseudomonadati</taxon>
        <taxon>Bacteroidota</taxon>
        <taxon>Flavobacteriia</taxon>
        <taxon>Flavobacteriales</taxon>
        <taxon>Flavobacteriaceae</taxon>
        <taxon>Aquimarina</taxon>
    </lineage>
</organism>